<dbReference type="PROSITE" id="PS51352">
    <property type="entry name" value="THIOREDOXIN_2"/>
    <property type="match status" value="1"/>
</dbReference>
<feature type="non-terminal residue" evidence="2">
    <location>
        <position position="1"/>
    </location>
</feature>
<organism evidence="2">
    <name type="scientific">marine metagenome</name>
    <dbReference type="NCBI Taxonomy" id="408172"/>
    <lineage>
        <taxon>unclassified sequences</taxon>
        <taxon>metagenomes</taxon>
        <taxon>ecological metagenomes</taxon>
    </lineage>
</organism>
<dbReference type="InterPro" id="IPR000866">
    <property type="entry name" value="AhpC/TSA"/>
</dbReference>
<proteinExistence type="predicted"/>
<dbReference type="CDD" id="cd02969">
    <property type="entry name" value="PRX_like1"/>
    <property type="match status" value="1"/>
</dbReference>
<protein>
    <recommendedName>
        <fullName evidence="1">Thioredoxin domain-containing protein</fullName>
    </recommendedName>
</protein>
<dbReference type="AlphaFoldDB" id="A0A381ULY1"/>
<dbReference type="SUPFAM" id="SSF52833">
    <property type="entry name" value="Thioredoxin-like"/>
    <property type="match status" value="1"/>
</dbReference>
<sequence length="182" mass="20799">VLTQSNMLPLDTELPNINLNNCKGSRYIQPQEDKSGFVVAFICNHCPYVINIKEVMSDILNKAVILNFEVVAINSNDWRSYPDDSPENMIIDVEKYNYNFPYLIDETQDTARAFLAECTPEFYVFNSEKKLTYRGRFDESTPGNGKEVNGKDLIEAIKSTKNNYKSDGDQIPSMGCNIKWKT</sequence>
<dbReference type="GO" id="GO:0016209">
    <property type="term" value="F:antioxidant activity"/>
    <property type="evidence" value="ECO:0007669"/>
    <property type="project" value="InterPro"/>
</dbReference>
<dbReference type="PANTHER" id="PTHR43640:SF1">
    <property type="entry name" value="THIOREDOXIN-DEPENDENT PEROXIREDOXIN"/>
    <property type="match status" value="1"/>
</dbReference>
<accession>A0A381ULY1</accession>
<dbReference type="InterPro" id="IPR047262">
    <property type="entry name" value="PRX-like1"/>
</dbReference>
<evidence type="ECO:0000313" key="2">
    <source>
        <dbReference type="EMBL" id="SVA28994.1"/>
    </source>
</evidence>
<feature type="domain" description="Thioredoxin" evidence="1">
    <location>
        <begin position="8"/>
        <end position="159"/>
    </location>
</feature>
<dbReference type="Pfam" id="PF00578">
    <property type="entry name" value="AhpC-TSA"/>
    <property type="match status" value="1"/>
</dbReference>
<reference evidence="2" key="1">
    <citation type="submission" date="2018-05" db="EMBL/GenBank/DDBJ databases">
        <authorList>
            <person name="Lanie J.A."/>
            <person name="Ng W.-L."/>
            <person name="Kazmierczak K.M."/>
            <person name="Andrzejewski T.M."/>
            <person name="Davidsen T.M."/>
            <person name="Wayne K.J."/>
            <person name="Tettelin H."/>
            <person name="Glass J.I."/>
            <person name="Rusch D."/>
            <person name="Podicherti R."/>
            <person name="Tsui H.-C.T."/>
            <person name="Winkler M.E."/>
        </authorList>
    </citation>
    <scope>NUCLEOTIDE SEQUENCE</scope>
</reference>
<dbReference type="PANTHER" id="PTHR43640">
    <property type="entry name" value="OS07G0260300 PROTEIN"/>
    <property type="match status" value="1"/>
</dbReference>
<dbReference type="InterPro" id="IPR036249">
    <property type="entry name" value="Thioredoxin-like_sf"/>
</dbReference>
<dbReference type="Gene3D" id="3.40.30.10">
    <property type="entry name" value="Glutaredoxin"/>
    <property type="match status" value="1"/>
</dbReference>
<dbReference type="InterPro" id="IPR013766">
    <property type="entry name" value="Thioredoxin_domain"/>
</dbReference>
<gene>
    <name evidence="2" type="ORF">METZ01_LOCUS81848</name>
</gene>
<dbReference type="GO" id="GO:0016491">
    <property type="term" value="F:oxidoreductase activity"/>
    <property type="evidence" value="ECO:0007669"/>
    <property type="project" value="InterPro"/>
</dbReference>
<name>A0A381ULY1_9ZZZZ</name>
<dbReference type="EMBL" id="UINC01006679">
    <property type="protein sequence ID" value="SVA28994.1"/>
    <property type="molecule type" value="Genomic_DNA"/>
</dbReference>
<evidence type="ECO:0000259" key="1">
    <source>
        <dbReference type="PROSITE" id="PS51352"/>
    </source>
</evidence>